<dbReference type="Proteomes" id="UP000504637">
    <property type="component" value="Unplaced"/>
</dbReference>
<feature type="non-terminal residue" evidence="6">
    <location>
        <position position="1"/>
    </location>
</feature>
<keyword evidence="2 3" id="KW-0539">Nucleus</keyword>
<protein>
    <recommendedName>
        <fullName evidence="4">HMG box domain-containing protein</fullName>
    </recommendedName>
</protein>
<sequence>VPRPMNSFMLYRSAYADRTKQWFLQNNHQHVSKVSGRSWAMEPQEIRNQFDNWAKIERTNHQLAYPNYKFSPSKATAKRQR</sequence>
<feature type="domain" description="HMG box" evidence="4">
    <location>
        <begin position="1"/>
        <end position="69"/>
    </location>
</feature>
<keyword evidence="1 3" id="KW-0238">DNA-binding</keyword>
<evidence type="ECO:0000256" key="2">
    <source>
        <dbReference type="ARBA" id="ARBA00023242"/>
    </source>
</evidence>
<dbReference type="Pfam" id="PF00505">
    <property type="entry name" value="HMG_box"/>
    <property type="match status" value="1"/>
</dbReference>
<evidence type="ECO:0000256" key="1">
    <source>
        <dbReference type="ARBA" id="ARBA00023125"/>
    </source>
</evidence>
<evidence type="ECO:0000313" key="5">
    <source>
        <dbReference type="Proteomes" id="UP000504637"/>
    </source>
</evidence>
<dbReference type="OrthoDB" id="2307332at2759"/>
<feature type="DNA-binding region" description="HMG box" evidence="3">
    <location>
        <begin position="1"/>
        <end position="69"/>
    </location>
</feature>
<dbReference type="Gene3D" id="1.10.30.10">
    <property type="entry name" value="High mobility group box domain"/>
    <property type="match status" value="1"/>
</dbReference>
<dbReference type="PROSITE" id="PS50118">
    <property type="entry name" value="HMG_BOX_2"/>
    <property type="match status" value="1"/>
</dbReference>
<dbReference type="GO" id="GO:0005634">
    <property type="term" value="C:nucleus"/>
    <property type="evidence" value="ECO:0007669"/>
    <property type="project" value="UniProtKB-UniRule"/>
</dbReference>
<dbReference type="InterPro" id="IPR036910">
    <property type="entry name" value="HMG_box_dom_sf"/>
</dbReference>
<dbReference type="InterPro" id="IPR009071">
    <property type="entry name" value="HMG_box_dom"/>
</dbReference>
<evidence type="ECO:0000313" key="6">
    <source>
        <dbReference type="RefSeq" id="XP_033457939.1"/>
    </source>
</evidence>
<accession>A0A6J3LZ22</accession>
<proteinExistence type="predicted"/>
<dbReference type="PANTHER" id="PTHR45789">
    <property type="entry name" value="FI18025P1"/>
    <property type="match status" value="1"/>
</dbReference>
<dbReference type="CDD" id="cd01389">
    <property type="entry name" value="HMG-box_ROX1-like"/>
    <property type="match status" value="1"/>
</dbReference>
<dbReference type="InterPro" id="IPR051356">
    <property type="entry name" value="SOX/SOX-like_TF"/>
</dbReference>
<organism evidence="6">
    <name type="scientific">Dissoconium aciculare CBS 342.82</name>
    <dbReference type="NCBI Taxonomy" id="1314786"/>
    <lineage>
        <taxon>Eukaryota</taxon>
        <taxon>Fungi</taxon>
        <taxon>Dikarya</taxon>
        <taxon>Ascomycota</taxon>
        <taxon>Pezizomycotina</taxon>
        <taxon>Dothideomycetes</taxon>
        <taxon>Dothideomycetidae</taxon>
        <taxon>Mycosphaerellales</taxon>
        <taxon>Dissoconiaceae</taxon>
        <taxon>Dissoconium</taxon>
    </lineage>
</organism>
<gene>
    <name evidence="6" type="ORF">K489DRAFT_307720</name>
</gene>
<dbReference type="AlphaFoldDB" id="A0A6J3LZ22"/>
<evidence type="ECO:0000256" key="3">
    <source>
        <dbReference type="PROSITE-ProRule" id="PRU00267"/>
    </source>
</evidence>
<name>A0A6J3LZ22_9PEZI</name>
<dbReference type="SUPFAM" id="SSF47095">
    <property type="entry name" value="HMG-box"/>
    <property type="match status" value="1"/>
</dbReference>
<keyword evidence="5" id="KW-1185">Reference proteome</keyword>
<reference evidence="6" key="1">
    <citation type="submission" date="2020-01" db="EMBL/GenBank/DDBJ databases">
        <authorList>
            <consortium name="DOE Joint Genome Institute"/>
            <person name="Haridas S."/>
            <person name="Albert R."/>
            <person name="Binder M."/>
            <person name="Bloem J."/>
            <person name="Labutti K."/>
            <person name="Salamov A."/>
            <person name="Andreopoulos B."/>
            <person name="Baker S.E."/>
            <person name="Barry K."/>
            <person name="Bills G."/>
            <person name="Bluhm B.H."/>
            <person name="Cannon C."/>
            <person name="Castanera R."/>
            <person name="Culley D.E."/>
            <person name="Daum C."/>
            <person name="Ezra D."/>
            <person name="Gonzalez J.B."/>
            <person name="Henrissat B."/>
            <person name="Kuo A."/>
            <person name="Liang C."/>
            <person name="Lipzen A."/>
            <person name="Lutzoni F."/>
            <person name="Magnuson J."/>
            <person name="Mondo S."/>
            <person name="Nolan M."/>
            <person name="Ohm R."/>
            <person name="Pangilinan J."/>
            <person name="Park H.-J."/>
            <person name="Ramirez L."/>
            <person name="Alfaro M."/>
            <person name="Sun H."/>
            <person name="Tritt A."/>
            <person name="Yoshinaga Y."/>
            <person name="Zwiers L.-H."/>
            <person name="Turgeon B.G."/>
            <person name="Goodwin S.B."/>
            <person name="Spatafora J.W."/>
            <person name="Crous P.W."/>
            <person name="Grigoriev I.V."/>
        </authorList>
    </citation>
    <scope>NUCLEOTIDE SEQUENCE</scope>
    <source>
        <strain evidence="6">CBS 342.82</strain>
    </source>
</reference>
<reference evidence="6" key="2">
    <citation type="submission" date="2020-04" db="EMBL/GenBank/DDBJ databases">
        <authorList>
            <consortium name="NCBI Genome Project"/>
        </authorList>
    </citation>
    <scope>NUCLEOTIDE SEQUENCE</scope>
    <source>
        <strain evidence="6">CBS 342.82</strain>
    </source>
</reference>
<feature type="non-terminal residue" evidence="6">
    <location>
        <position position="81"/>
    </location>
</feature>
<dbReference type="PANTHER" id="PTHR45789:SF2">
    <property type="entry name" value="FI18025P1"/>
    <property type="match status" value="1"/>
</dbReference>
<dbReference type="GO" id="GO:0000981">
    <property type="term" value="F:DNA-binding transcription factor activity, RNA polymerase II-specific"/>
    <property type="evidence" value="ECO:0007669"/>
    <property type="project" value="TreeGrafter"/>
</dbReference>
<dbReference type="GO" id="GO:0000978">
    <property type="term" value="F:RNA polymerase II cis-regulatory region sequence-specific DNA binding"/>
    <property type="evidence" value="ECO:0007669"/>
    <property type="project" value="TreeGrafter"/>
</dbReference>
<evidence type="ECO:0000259" key="4">
    <source>
        <dbReference type="PROSITE" id="PS50118"/>
    </source>
</evidence>
<reference evidence="6" key="3">
    <citation type="submission" date="2025-08" db="UniProtKB">
        <authorList>
            <consortium name="RefSeq"/>
        </authorList>
    </citation>
    <scope>IDENTIFICATION</scope>
    <source>
        <strain evidence="6">CBS 342.82</strain>
    </source>
</reference>
<dbReference type="RefSeq" id="XP_033457939.1">
    <property type="nucleotide sequence ID" value="XM_033600600.1"/>
</dbReference>
<dbReference type="GeneID" id="54358400"/>